<evidence type="ECO:0000256" key="7">
    <source>
        <dbReference type="ARBA" id="ARBA00024739"/>
    </source>
</evidence>
<dbReference type="Proteomes" id="UP000274661">
    <property type="component" value="Unassembled WGS sequence"/>
</dbReference>
<dbReference type="RefSeq" id="WP_126719386.1">
    <property type="nucleotide sequence ID" value="NZ_RWJF01000001.1"/>
</dbReference>
<dbReference type="Pfam" id="PF04316">
    <property type="entry name" value="FlgM"/>
    <property type="match status" value="1"/>
</dbReference>
<organism evidence="10 11">
    <name type="scientific">Sphingomonas ginkgonis</name>
    <dbReference type="NCBI Taxonomy" id="2315330"/>
    <lineage>
        <taxon>Bacteria</taxon>
        <taxon>Pseudomonadati</taxon>
        <taxon>Pseudomonadota</taxon>
        <taxon>Alphaproteobacteria</taxon>
        <taxon>Sphingomonadales</taxon>
        <taxon>Sphingomonadaceae</taxon>
        <taxon>Sphingomonas</taxon>
    </lineage>
</organism>
<dbReference type="GO" id="GO:0044781">
    <property type="term" value="P:bacterial-type flagellum organization"/>
    <property type="evidence" value="ECO:0007669"/>
    <property type="project" value="UniProtKB-KW"/>
</dbReference>
<gene>
    <name evidence="10" type="primary">flgM</name>
    <name evidence="10" type="ORF">HMF7854_12415</name>
</gene>
<protein>
    <recommendedName>
        <fullName evidence="2">Negative regulator of flagellin synthesis</fullName>
    </recommendedName>
    <alternativeName>
        <fullName evidence="8">Anti-sigma-28 factor</fullName>
    </alternativeName>
</protein>
<evidence type="ECO:0000256" key="8">
    <source>
        <dbReference type="ARBA" id="ARBA00030117"/>
    </source>
</evidence>
<dbReference type="GO" id="GO:0045892">
    <property type="term" value="P:negative regulation of DNA-templated transcription"/>
    <property type="evidence" value="ECO:0007669"/>
    <property type="project" value="InterPro"/>
</dbReference>
<name>A0A429VCC3_9SPHN</name>
<evidence type="ECO:0000256" key="6">
    <source>
        <dbReference type="ARBA" id="ARBA00023163"/>
    </source>
</evidence>
<keyword evidence="6" id="KW-0804">Transcription</keyword>
<sequence length="91" mass="9181">MVELPGTSPLRGIAGAQRVAPALTGHRPASAPADELTAKSLPQLVSLAKQVAQEGPPVDSAKIARIRDAISTGSYRADADAIAKALLGGAE</sequence>
<accession>A0A429VCC3</accession>
<comment type="function">
    <text evidence="7">Responsible for the coupling of flagellin expression to flagellar assembly by preventing expression of the flagellin genes when a component of the middle class of proteins is defective. It negatively regulates flagellar genes by inhibiting the activity of FliA by directly binding to FliA.</text>
</comment>
<evidence type="ECO:0000256" key="3">
    <source>
        <dbReference type="ARBA" id="ARBA00022491"/>
    </source>
</evidence>
<evidence type="ECO:0000256" key="1">
    <source>
        <dbReference type="ARBA" id="ARBA00005322"/>
    </source>
</evidence>
<dbReference type="SUPFAM" id="SSF101498">
    <property type="entry name" value="Anti-sigma factor FlgM"/>
    <property type="match status" value="1"/>
</dbReference>
<evidence type="ECO:0000313" key="10">
    <source>
        <dbReference type="EMBL" id="RST31551.1"/>
    </source>
</evidence>
<reference evidence="10 11" key="1">
    <citation type="submission" date="2018-12" db="EMBL/GenBank/DDBJ databases">
        <title>Sphingomonas sp. HMF7854 Genome sequencing and assembly.</title>
        <authorList>
            <person name="Cha I."/>
            <person name="Kang H."/>
            <person name="Kim H."/>
            <person name="Kang J."/>
            <person name="Joh K."/>
        </authorList>
    </citation>
    <scope>NUCLEOTIDE SEQUENCE [LARGE SCALE GENOMIC DNA]</scope>
    <source>
        <strain evidence="10 11">HMF7854</strain>
    </source>
</reference>
<comment type="caution">
    <text evidence="10">The sequence shown here is derived from an EMBL/GenBank/DDBJ whole genome shotgun (WGS) entry which is preliminary data.</text>
</comment>
<comment type="similarity">
    <text evidence="1">Belongs to the FlgM family.</text>
</comment>
<keyword evidence="3" id="KW-0678">Repressor</keyword>
<dbReference type="AlphaFoldDB" id="A0A429VCC3"/>
<evidence type="ECO:0000259" key="9">
    <source>
        <dbReference type="Pfam" id="PF04316"/>
    </source>
</evidence>
<keyword evidence="4" id="KW-1005">Bacterial flagellum biogenesis</keyword>
<evidence type="ECO:0000256" key="5">
    <source>
        <dbReference type="ARBA" id="ARBA00023015"/>
    </source>
</evidence>
<keyword evidence="10" id="KW-0969">Cilium</keyword>
<dbReference type="InterPro" id="IPR007412">
    <property type="entry name" value="FlgM"/>
</dbReference>
<dbReference type="NCBIfam" id="TIGR03824">
    <property type="entry name" value="FlgM_jcvi"/>
    <property type="match status" value="1"/>
</dbReference>
<evidence type="ECO:0000313" key="11">
    <source>
        <dbReference type="Proteomes" id="UP000274661"/>
    </source>
</evidence>
<proteinExistence type="inferred from homology"/>
<dbReference type="OrthoDB" id="7584867at2"/>
<evidence type="ECO:0000256" key="2">
    <source>
        <dbReference type="ARBA" id="ARBA00017823"/>
    </source>
</evidence>
<keyword evidence="10" id="KW-0966">Cell projection</keyword>
<dbReference type="InterPro" id="IPR031316">
    <property type="entry name" value="FlgM_C"/>
</dbReference>
<keyword evidence="11" id="KW-1185">Reference proteome</keyword>
<keyword evidence="10" id="KW-0282">Flagellum</keyword>
<dbReference type="EMBL" id="RWJF01000001">
    <property type="protein sequence ID" value="RST31551.1"/>
    <property type="molecule type" value="Genomic_DNA"/>
</dbReference>
<keyword evidence="5" id="KW-0805">Transcription regulation</keyword>
<dbReference type="InterPro" id="IPR035890">
    <property type="entry name" value="Anti-sigma-28_factor_FlgM_sf"/>
</dbReference>
<evidence type="ECO:0000256" key="4">
    <source>
        <dbReference type="ARBA" id="ARBA00022795"/>
    </source>
</evidence>
<feature type="domain" description="Anti-sigma-28 factor FlgM C-terminal" evidence="9">
    <location>
        <begin position="46"/>
        <end position="87"/>
    </location>
</feature>